<evidence type="ECO:0000313" key="1">
    <source>
        <dbReference type="EMBL" id="GEL02384.1"/>
    </source>
</evidence>
<sequence>MPSYAVPAPYPAYSSYPPYPAAPPFSVPGGVPAYAAPAPYGSGSYGSGNVYACGGYPGCEAGDVSPPDPDPGGY</sequence>
<protein>
    <submittedName>
        <fullName evidence="1">Uncharacterized protein</fullName>
    </submittedName>
</protein>
<accession>A0A511BRZ3</accession>
<comment type="caution">
    <text evidence="1">The sequence shown here is derived from an EMBL/GenBank/DDBJ whole genome shotgun (WGS) entry which is preliminary data.</text>
</comment>
<dbReference type="AlphaFoldDB" id="A0A511BRZ3"/>
<keyword evidence="2" id="KW-1185">Reference proteome</keyword>
<name>A0A511BRZ3_9PROT</name>
<dbReference type="Proteomes" id="UP000321405">
    <property type="component" value="Unassembled WGS sequence"/>
</dbReference>
<gene>
    <name evidence="1" type="ORF">SSA02_15470</name>
</gene>
<reference evidence="1 2" key="1">
    <citation type="submission" date="2019-07" db="EMBL/GenBank/DDBJ databases">
        <title>Whole genome shotgun sequence of Swaminathania salitolerans NBRC 104436.</title>
        <authorList>
            <person name="Hosoyama A."/>
            <person name="Uohara A."/>
            <person name="Ohji S."/>
            <person name="Ichikawa N."/>
        </authorList>
    </citation>
    <scope>NUCLEOTIDE SEQUENCE [LARGE SCALE GENOMIC DNA]</scope>
    <source>
        <strain evidence="1 2">NBRC 104436</strain>
    </source>
</reference>
<organism evidence="1 2">
    <name type="scientific">Swaminathania salitolerans</name>
    <dbReference type="NCBI Taxonomy" id="182838"/>
    <lineage>
        <taxon>Bacteria</taxon>
        <taxon>Pseudomonadati</taxon>
        <taxon>Pseudomonadota</taxon>
        <taxon>Alphaproteobacteria</taxon>
        <taxon>Acetobacterales</taxon>
        <taxon>Acetobacteraceae</taxon>
        <taxon>Swaminathania</taxon>
    </lineage>
</organism>
<dbReference type="EMBL" id="BJVC01000003">
    <property type="protein sequence ID" value="GEL02384.1"/>
    <property type="molecule type" value="Genomic_DNA"/>
</dbReference>
<proteinExistence type="predicted"/>
<evidence type="ECO:0000313" key="2">
    <source>
        <dbReference type="Proteomes" id="UP000321405"/>
    </source>
</evidence>